<dbReference type="GO" id="GO:0004594">
    <property type="term" value="F:pantothenate kinase activity"/>
    <property type="evidence" value="ECO:0007669"/>
    <property type="project" value="UniProtKB-UniRule"/>
</dbReference>
<evidence type="ECO:0000256" key="10">
    <source>
        <dbReference type="ARBA" id="ARBA00022777"/>
    </source>
</evidence>
<dbReference type="Pfam" id="PF03309">
    <property type="entry name" value="Pan_kinase"/>
    <property type="match status" value="1"/>
</dbReference>
<keyword evidence="7 16" id="KW-0963">Cytoplasm</keyword>
<dbReference type="Proteomes" id="UP000182771">
    <property type="component" value="Unassembled WGS sequence"/>
</dbReference>
<evidence type="ECO:0000256" key="5">
    <source>
        <dbReference type="ARBA" id="ARBA00011738"/>
    </source>
</evidence>
<dbReference type="Gene3D" id="3.30.420.40">
    <property type="match status" value="2"/>
</dbReference>
<sequence length="253" mass="28104">MLLAVNIGNSNIRFAVVEGQEVHLSWTIATKPYRTAGEFYMSFQTYKEQYKNAFRKISKIVVGSVVPQQTQVIAKMLQKTFSIKPFIVNRDTPSEVTHHSNQMGTDLYANAVAAHYLYPGQKKIIIDFGTALTLTGVSETGEMLGVIIAPGVVTSLQSLVNNTAQLPYVELNEPKSVLGMDTETCMQSGIIYGYTAMVEGLIERIKQTYQSDFLVISTGGVGHVFSKLTKKIQVDDKYHTIKGLALLYDLHRK</sequence>
<evidence type="ECO:0000256" key="3">
    <source>
        <dbReference type="ARBA" id="ARBA00004496"/>
    </source>
</evidence>
<keyword evidence="16" id="KW-0479">Metal-binding</keyword>
<reference evidence="17 18" key="1">
    <citation type="submission" date="2016-10" db="EMBL/GenBank/DDBJ databases">
        <authorList>
            <person name="Varghese N."/>
            <person name="Submissions S."/>
        </authorList>
    </citation>
    <scope>NUCLEOTIDE SEQUENCE [LARGE SCALE GENOMIC DNA]</scope>
    <source>
        <strain evidence="17 18">DSM 11449</strain>
    </source>
</reference>
<keyword evidence="13 16" id="KW-0173">Coenzyme A biosynthesis</keyword>
<evidence type="ECO:0000256" key="15">
    <source>
        <dbReference type="ARBA" id="ARBA00040883"/>
    </source>
</evidence>
<evidence type="ECO:0000256" key="4">
    <source>
        <dbReference type="ARBA" id="ARBA00005225"/>
    </source>
</evidence>
<dbReference type="HAMAP" id="MF_01274">
    <property type="entry name" value="Pantothen_kinase_3"/>
    <property type="match status" value="1"/>
</dbReference>
<comment type="cofactor">
    <cofactor evidence="16">
        <name>NH4(+)</name>
        <dbReference type="ChEBI" id="CHEBI:28938"/>
    </cofactor>
    <cofactor evidence="16">
        <name>K(+)</name>
        <dbReference type="ChEBI" id="CHEBI:29103"/>
    </cofactor>
    <text evidence="16">A monovalent cation. Ammonium or potassium.</text>
</comment>
<evidence type="ECO:0000256" key="9">
    <source>
        <dbReference type="ARBA" id="ARBA00022741"/>
    </source>
</evidence>
<dbReference type="GO" id="GO:0046872">
    <property type="term" value="F:metal ion binding"/>
    <property type="evidence" value="ECO:0007669"/>
    <property type="project" value="UniProtKB-KW"/>
</dbReference>
<accession>A0A1H2R215</accession>
<dbReference type="GO" id="GO:0015937">
    <property type="term" value="P:coenzyme A biosynthetic process"/>
    <property type="evidence" value="ECO:0007669"/>
    <property type="project" value="UniProtKB-UniRule"/>
</dbReference>
<evidence type="ECO:0000256" key="7">
    <source>
        <dbReference type="ARBA" id="ARBA00022490"/>
    </source>
</evidence>
<dbReference type="UniPathway" id="UPA00241">
    <property type="reaction ID" value="UER00352"/>
</dbReference>
<comment type="function">
    <text evidence="16">Catalyzes the phosphorylation of pantothenate (Pan), the first step in CoA biosynthesis.</text>
</comment>
<evidence type="ECO:0000256" key="2">
    <source>
        <dbReference type="ARBA" id="ARBA00001958"/>
    </source>
</evidence>
<evidence type="ECO:0000313" key="18">
    <source>
        <dbReference type="Proteomes" id="UP000182771"/>
    </source>
</evidence>
<name>A0A1H2R215_9FLAO</name>
<comment type="subcellular location">
    <subcellularLocation>
        <location evidence="3 16">Cytoplasm</location>
    </subcellularLocation>
</comment>
<dbReference type="RefSeq" id="WP_016419604.1">
    <property type="nucleotide sequence ID" value="NZ_FNND01000001.1"/>
</dbReference>
<feature type="binding site" evidence="16">
    <location>
        <position position="182"/>
    </location>
    <ligand>
        <name>substrate</name>
    </ligand>
</feature>
<dbReference type="GO" id="GO:0005524">
    <property type="term" value="F:ATP binding"/>
    <property type="evidence" value="ECO:0007669"/>
    <property type="project" value="UniProtKB-UniRule"/>
</dbReference>
<comment type="caution">
    <text evidence="16">Lacks conserved residue(s) required for the propagation of feature annotation.</text>
</comment>
<protein>
    <recommendedName>
        <fullName evidence="15 16">Type III pantothenate kinase</fullName>
        <ecNumber evidence="6 16">2.7.1.33</ecNumber>
    </recommendedName>
    <alternativeName>
        <fullName evidence="16">PanK-III</fullName>
    </alternativeName>
    <alternativeName>
        <fullName evidence="16">Pantothenic acid kinase</fullName>
    </alternativeName>
</protein>
<dbReference type="NCBIfam" id="TIGR00671">
    <property type="entry name" value="baf"/>
    <property type="match status" value="1"/>
</dbReference>
<keyword evidence="8 16" id="KW-0808">Transferase</keyword>
<dbReference type="PANTHER" id="PTHR34265">
    <property type="entry name" value="TYPE III PANTOTHENATE KINASE"/>
    <property type="match status" value="1"/>
</dbReference>
<keyword evidence="18" id="KW-1185">Reference proteome</keyword>
<evidence type="ECO:0000256" key="8">
    <source>
        <dbReference type="ARBA" id="ARBA00022679"/>
    </source>
</evidence>
<evidence type="ECO:0000256" key="14">
    <source>
        <dbReference type="ARBA" id="ARBA00038036"/>
    </source>
</evidence>
<dbReference type="InterPro" id="IPR043129">
    <property type="entry name" value="ATPase_NBD"/>
</dbReference>
<keyword evidence="11 16" id="KW-0067">ATP-binding</keyword>
<comment type="pathway">
    <text evidence="4 16">Cofactor biosynthesis; coenzyme A biosynthesis; CoA from (R)-pantothenate: step 1/5.</text>
</comment>
<evidence type="ECO:0000256" key="12">
    <source>
        <dbReference type="ARBA" id="ARBA00022958"/>
    </source>
</evidence>
<feature type="active site" description="Proton acceptor" evidence="16">
    <location>
        <position position="106"/>
    </location>
</feature>
<keyword evidence="10 16" id="KW-0418">Kinase</keyword>
<evidence type="ECO:0000256" key="16">
    <source>
        <dbReference type="HAMAP-Rule" id="MF_01274"/>
    </source>
</evidence>
<comment type="similarity">
    <text evidence="14 16">Belongs to the type III pantothenate kinase family.</text>
</comment>
<dbReference type="AlphaFoldDB" id="A0A1H2R215"/>
<keyword evidence="9 16" id="KW-0547">Nucleotide-binding</keyword>
<comment type="caution">
    <text evidence="17">The sequence shown here is derived from an EMBL/GenBank/DDBJ whole genome shotgun (WGS) entry which is preliminary data.</text>
</comment>
<comment type="subunit">
    <text evidence="5 16">Homodimer.</text>
</comment>
<feature type="binding site" evidence="16">
    <location>
        <begin position="104"/>
        <end position="107"/>
    </location>
    <ligand>
        <name>substrate</name>
    </ligand>
</feature>
<dbReference type="CDD" id="cd24015">
    <property type="entry name" value="ASKHA_NBD_PanK-III"/>
    <property type="match status" value="1"/>
</dbReference>
<comment type="cofactor">
    <cofactor evidence="2">
        <name>K(+)</name>
        <dbReference type="ChEBI" id="CHEBI:29103"/>
    </cofactor>
</comment>
<evidence type="ECO:0000256" key="1">
    <source>
        <dbReference type="ARBA" id="ARBA00001206"/>
    </source>
</evidence>
<organism evidence="17 18">
    <name type="scientific">Capnocytophaga granulosa</name>
    <dbReference type="NCBI Taxonomy" id="45242"/>
    <lineage>
        <taxon>Bacteria</taxon>
        <taxon>Pseudomonadati</taxon>
        <taxon>Bacteroidota</taxon>
        <taxon>Flavobacteriia</taxon>
        <taxon>Flavobacteriales</taxon>
        <taxon>Flavobacteriaceae</taxon>
        <taxon>Capnocytophaga</taxon>
    </lineage>
</organism>
<dbReference type="PANTHER" id="PTHR34265:SF1">
    <property type="entry name" value="TYPE III PANTOTHENATE KINASE"/>
    <property type="match status" value="1"/>
</dbReference>
<dbReference type="EC" id="2.7.1.33" evidence="6 16"/>
<evidence type="ECO:0000313" key="17">
    <source>
        <dbReference type="EMBL" id="SDW13437.1"/>
    </source>
</evidence>
<feature type="binding site" evidence="16">
    <location>
        <position position="130"/>
    </location>
    <ligand>
        <name>ATP</name>
        <dbReference type="ChEBI" id="CHEBI:30616"/>
    </ligand>
</feature>
<proteinExistence type="inferred from homology"/>
<evidence type="ECO:0000256" key="6">
    <source>
        <dbReference type="ARBA" id="ARBA00012102"/>
    </source>
</evidence>
<comment type="catalytic activity">
    <reaction evidence="1 16">
        <text>(R)-pantothenate + ATP = (R)-4'-phosphopantothenate + ADP + H(+)</text>
        <dbReference type="Rhea" id="RHEA:16373"/>
        <dbReference type="ChEBI" id="CHEBI:10986"/>
        <dbReference type="ChEBI" id="CHEBI:15378"/>
        <dbReference type="ChEBI" id="CHEBI:29032"/>
        <dbReference type="ChEBI" id="CHEBI:30616"/>
        <dbReference type="ChEBI" id="CHEBI:456216"/>
        <dbReference type="EC" id="2.7.1.33"/>
    </reaction>
</comment>
<dbReference type="InterPro" id="IPR004619">
    <property type="entry name" value="Type_III_PanK"/>
</dbReference>
<evidence type="ECO:0000256" key="11">
    <source>
        <dbReference type="ARBA" id="ARBA00022840"/>
    </source>
</evidence>
<dbReference type="EMBL" id="FNND01000001">
    <property type="protein sequence ID" value="SDW13437.1"/>
    <property type="molecule type" value="Genomic_DNA"/>
</dbReference>
<evidence type="ECO:0000256" key="13">
    <source>
        <dbReference type="ARBA" id="ARBA00022993"/>
    </source>
</evidence>
<dbReference type="OrthoDB" id="9804707at2"/>
<dbReference type="GeneID" id="85017812"/>
<gene>
    <name evidence="16" type="primary">coaX</name>
    <name evidence="17" type="ORF">SAMN05444420_101319</name>
</gene>
<dbReference type="SUPFAM" id="SSF53067">
    <property type="entry name" value="Actin-like ATPase domain"/>
    <property type="match status" value="2"/>
</dbReference>
<feature type="binding site" evidence="16">
    <location>
        <position position="127"/>
    </location>
    <ligand>
        <name>K(+)</name>
        <dbReference type="ChEBI" id="CHEBI:29103"/>
    </ligand>
</feature>
<keyword evidence="12 16" id="KW-0630">Potassium</keyword>
<feature type="binding site" evidence="16">
    <location>
        <begin position="6"/>
        <end position="13"/>
    </location>
    <ligand>
        <name>ATP</name>
        <dbReference type="ChEBI" id="CHEBI:30616"/>
    </ligand>
</feature>
<dbReference type="GO" id="GO:0005737">
    <property type="term" value="C:cytoplasm"/>
    <property type="evidence" value="ECO:0007669"/>
    <property type="project" value="UniProtKB-SubCell"/>
</dbReference>